<comment type="similarity">
    <text evidence="7">Belongs to the binding-protein-dependent transport system permease family.</text>
</comment>
<keyword evidence="3" id="KW-1003">Cell membrane</keyword>
<gene>
    <name evidence="9" type="ORF">SAMN02745207_02257</name>
</gene>
<evidence type="ECO:0000256" key="5">
    <source>
        <dbReference type="ARBA" id="ARBA00022989"/>
    </source>
</evidence>
<feature type="transmembrane region" description="Helical" evidence="7">
    <location>
        <begin position="26"/>
        <end position="46"/>
    </location>
</feature>
<keyword evidence="10" id="KW-1185">Reference proteome</keyword>
<evidence type="ECO:0000313" key="9">
    <source>
        <dbReference type="EMBL" id="SHH73740.1"/>
    </source>
</evidence>
<keyword evidence="2 7" id="KW-0813">Transport</keyword>
<dbReference type="Proteomes" id="UP000184447">
    <property type="component" value="Unassembled WGS sequence"/>
</dbReference>
<evidence type="ECO:0000256" key="6">
    <source>
        <dbReference type="ARBA" id="ARBA00023136"/>
    </source>
</evidence>
<organism evidence="9 10">
    <name type="scientific">Clostridium grantii DSM 8605</name>
    <dbReference type="NCBI Taxonomy" id="1121316"/>
    <lineage>
        <taxon>Bacteria</taxon>
        <taxon>Bacillati</taxon>
        <taxon>Bacillota</taxon>
        <taxon>Clostridia</taxon>
        <taxon>Eubacteriales</taxon>
        <taxon>Clostridiaceae</taxon>
        <taxon>Clostridium</taxon>
    </lineage>
</organism>
<feature type="domain" description="ABC transmembrane type-1" evidence="8">
    <location>
        <begin position="1"/>
        <end position="182"/>
    </location>
</feature>
<name>A0A1M5VET0_9CLOT</name>
<dbReference type="PANTHER" id="PTHR43744:SF8">
    <property type="entry name" value="SN-GLYCEROL-3-PHOSPHATE TRANSPORT SYSTEM PERMEASE PROTEIN UGPE"/>
    <property type="match status" value="1"/>
</dbReference>
<evidence type="ECO:0000259" key="8">
    <source>
        <dbReference type="PROSITE" id="PS50928"/>
    </source>
</evidence>
<keyword evidence="9" id="KW-0762">Sugar transport</keyword>
<proteinExistence type="inferred from homology"/>
<dbReference type="InterPro" id="IPR000515">
    <property type="entry name" value="MetI-like"/>
</dbReference>
<dbReference type="EMBL" id="FQXM01000011">
    <property type="protein sequence ID" value="SHH73740.1"/>
    <property type="molecule type" value="Genomic_DNA"/>
</dbReference>
<keyword evidence="5 7" id="KW-1133">Transmembrane helix</keyword>
<comment type="subcellular location">
    <subcellularLocation>
        <location evidence="1 7">Cell membrane</location>
        <topology evidence="1 7">Multi-pass membrane protein</topology>
    </subcellularLocation>
</comment>
<evidence type="ECO:0000256" key="2">
    <source>
        <dbReference type="ARBA" id="ARBA00022448"/>
    </source>
</evidence>
<sequence>MILIALIASSLAYVLSRYNFIGKNLIFSLIIATMVIPGLGLIIPQYQIAVKFNITNRLLGLIPVYTAWMLPFSTFMIKGFVDNLPRELDEAAYVDGASTLCVYFKIILPLMKPAIAAVSIFNFLSSWEEYGWAQTVISSEKLRTIPIYIAGFFGRNNFTQFGYVFAISFLSLIPILVIFISFQKYFITGLTTGSIKG</sequence>
<accession>A0A1M5VET0</accession>
<dbReference type="Pfam" id="PF00528">
    <property type="entry name" value="BPD_transp_1"/>
    <property type="match status" value="1"/>
</dbReference>
<dbReference type="SUPFAM" id="SSF161098">
    <property type="entry name" value="MetI-like"/>
    <property type="match status" value="1"/>
</dbReference>
<dbReference type="CDD" id="cd06261">
    <property type="entry name" value="TM_PBP2"/>
    <property type="match status" value="1"/>
</dbReference>
<keyword evidence="6 7" id="KW-0472">Membrane</keyword>
<dbReference type="PANTHER" id="PTHR43744">
    <property type="entry name" value="ABC TRANSPORTER PERMEASE PROTEIN MG189-RELATED-RELATED"/>
    <property type="match status" value="1"/>
</dbReference>
<feature type="transmembrane region" description="Helical" evidence="7">
    <location>
        <begin position="58"/>
        <end position="77"/>
    </location>
</feature>
<evidence type="ECO:0000256" key="3">
    <source>
        <dbReference type="ARBA" id="ARBA00022475"/>
    </source>
</evidence>
<dbReference type="RefSeq" id="WP_073338535.1">
    <property type="nucleotide sequence ID" value="NZ_FQXM01000011.1"/>
</dbReference>
<dbReference type="GO" id="GO:0055085">
    <property type="term" value="P:transmembrane transport"/>
    <property type="evidence" value="ECO:0007669"/>
    <property type="project" value="InterPro"/>
</dbReference>
<dbReference type="Gene3D" id="1.10.3720.10">
    <property type="entry name" value="MetI-like"/>
    <property type="match status" value="1"/>
</dbReference>
<protein>
    <submittedName>
        <fullName evidence="9">Multiple sugar transport system permease protein</fullName>
    </submittedName>
</protein>
<evidence type="ECO:0000256" key="4">
    <source>
        <dbReference type="ARBA" id="ARBA00022692"/>
    </source>
</evidence>
<evidence type="ECO:0000313" key="10">
    <source>
        <dbReference type="Proteomes" id="UP000184447"/>
    </source>
</evidence>
<keyword evidence="4 7" id="KW-0812">Transmembrane</keyword>
<dbReference type="OrthoDB" id="9787837at2"/>
<reference evidence="9 10" key="1">
    <citation type="submission" date="2016-11" db="EMBL/GenBank/DDBJ databases">
        <authorList>
            <person name="Jaros S."/>
            <person name="Januszkiewicz K."/>
            <person name="Wedrychowicz H."/>
        </authorList>
    </citation>
    <scope>NUCLEOTIDE SEQUENCE [LARGE SCALE GENOMIC DNA]</scope>
    <source>
        <strain evidence="9 10">DSM 8605</strain>
    </source>
</reference>
<dbReference type="AlphaFoldDB" id="A0A1M5VET0"/>
<feature type="transmembrane region" description="Helical" evidence="7">
    <location>
        <begin position="161"/>
        <end position="182"/>
    </location>
</feature>
<evidence type="ECO:0000256" key="1">
    <source>
        <dbReference type="ARBA" id="ARBA00004651"/>
    </source>
</evidence>
<dbReference type="STRING" id="1121316.SAMN02745207_02257"/>
<evidence type="ECO:0000256" key="7">
    <source>
        <dbReference type="RuleBase" id="RU363032"/>
    </source>
</evidence>
<dbReference type="InterPro" id="IPR035906">
    <property type="entry name" value="MetI-like_sf"/>
</dbReference>
<dbReference type="PROSITE" id="PS50928">
    <property type="entry name" value="ABC_TM1"/>
    <property type="match status" value="1"/>
</dbReference>
<dbReference type="GO" id="GO:0005886">
    <property type="term" value="C:plasma membrane"/>
    <property type="evidence" value="ECO:0007669"/>
    <property type="project" value="UniProtKB-SubCell"/>
</dbReference>